<evidence type="ECO:0000313" key="2">
    <source>
        <dbReference type="EMBL" id="KAK7521446.1"/>
    </source>
</evidence>
<dbReference type="EMBL" id="JBBPHU010000002">
    <property type="protein sequence ID" value="KAK7521446.1"/>
    <property type="molecule type" value="Genomic_DNA"/>
</dbReference>
<protein>
    <submittedName>
        <fullName evidence="2">Uncharacterized protein</fullName>
    </submittedName>
</protein>
<dbReference type="Proteomes" id="UP001363622">
    <property type="component" value="Unassembled WGS sequence"/>
</dbReference>
<evidence type="ECO:0000256" key="1">
    <source>
        <dbReference type="SAM" id="MobiDB-lite"/>
    </source>
</evidence>
<evidence type="ECO:0000313" key="3">
    <source>
        <dbReference type="Proteomes" id="UP001363622"/>
    </source>
</evidence>
<accession>A0ABR1KTK5</accession>
<comment type="caution">
    <text evidence="2">The sequence shown here is derived from an EMBL/GenBank/DDBJ whole genome shotgun (WGS) entry which is preliminary data.</text>
</comment>
<gene>
    <name evidence="2" type="ORF">IWZ03DRAFT_420759</name>
</gene>
<keyword evidence="3" id="KW-1185">Reference proteome</keyword>
<reference evidence="2 3" key="1">
    <citation type="submission" date="2024-04" db="EMBL/GenBank/DDBJ databases">
        <title>Phyllosticta paracitricarpa is synonymous to the EU quarantine fungus P. citricarpa based on phylogenomic analyses.</title>
        <authorList>
            <consortium name="Lawrence Berkeley National Laboratory"/>
            <person name="Van Ingen-Buijs V.A."/>
            <person name="Van Westerhoven A.C."/>
            <person name="Haridas S."/>
            <person name="Skiadas P."/>
            <person name="Martin F."/>
            <person name="Groenewald J.Z."/>
            <person name="Crous P.W."/>
            <person name="Seidl M.F."/>
        </authorList>
    </citation>
    <scope>NUCLEOTIDE SEQUENCE [LARGE SCALE GENOMIC DNA]</scope>
    <source>
        <strain evidence="2 3">CBS 123371</strain>
    </source>
</reference>
<feature type="compositionally biased region" description="Polar residues" evidence="1">
    <location>
        <begin position="176"/>
        <end position="189"/>
    </location>
</feature>
<feature type="region of interest" description="Disordered" evidence="1">
    <location>
        <begin position="176"/>
        <end position="235"/>
    </location>
</feature>
<organism evidence="2 3">
    <name type="scientific">Phyllosticta citriasiana</name>
    <dbReference type="NCBI Taxonomy" id="595635"/>
    <lineage>
        <taxon>Eukaryota</taxon>
        <taxon>Fungi</taxon>
        <taxon>Dikarya</taxon>
        <taxon>Ascomycota</taxon>
        <taxon>Pezizomycotina</taxon>
        <taxon>Dothideomycetes</taxon>
        <taxon>Dothideomycetes incertae sedis</taxon>
        <taxon>Botryosphaeriales</taxon>
        <taxon>Phyllostictaceae</taxon>
        <taxon>Phyllosticta</taxon>
    </lineage>
</organism>
<sequence>MVVTGAVDGKALMNRSLRMRFDCHLGPEIVVVGMSRSAWRHDLHNQSPPVPRLFWLPVVFHLFPASHHRPNPLHNLFSTESSSSTCHPLNAKITYHQTFTSLQAKWIAQPFAAKMKEYLRSVPGEEEFRKRGQEILNGLMELMNEGFKPYSKSSSTSTSNNNAANEIHTDTNVAAPSATVDASSTQQPLTDGHAATAPAPASPKEQPASEHKEGVEAKTLEPNSATATSTKSEHH</sequence>
<feature type="compositionally biased region" description="Polar residues" evidence="1">
    <location>
        <begin position="221"/>
        <end position="235"/>
    </location>
</feature>
<name>A0ABR1KTK5_9PEZI</name>
<feature type="compositionally biased region" description="Basic and acidic residues" evidence="1">
    <location>
        <begin position="207"/>
        <end position="219"/>
    </location>
</feature>
<proteinExistence type="predicted"/>